<feature type="compositionally biased region" description="Polar residues" evidence="1">
    <location>
        <begin position="441"/>
        <end position="453"/>
    </location>
</feature>
<proteinExistence type="predicted"/>
<feature type="compositionally biased region" description="Low complexity" evidence="1">
    <location>
        <begin position="411"/>
        <end position="420"/>
    </location>
</feature>
<dbReference type="OMA" id="FFPLPHE"/>
<dbReference type="AlphaFoldDB" id="G0UA22"/>
<protein>
    <submittedName>
        <fullName evidence="2">Uncharacterized protein</fullName>
    </submittedName>
</protein>
<dbReference type="EMBL" id="HE573027">
    <property type="protein sequence ID" value="CCC52653.1"/>
    <property type="molecule type" value="Genomic_DNA"/>
</dbReference>
<organism evidence="2">
    <name type="scientific">Trypanosoma vivax (strain Y486)</name>
    <dbReference type="NCBI Taxonomy" id="1055687"/>
    <lineage>
        <taxon>Eukaryota</taxon>
        <taxon>Discoba</taxon>
        <taxon>Euglenozoa</taxon>
        <taxon>Kinetoplastea</taxon>
        <taxon>Metakinetoplastina</taxon>
        <taxon>Trypanosomatida</taxon>
        <taxon>Trypanosomatidae</taxon>
        <taxon>Trypanosoma</taxon>
        <taxon>Duttonella</taxon>
    </lineage>
</organism>
<reference evidence="2" key="1">
    <citation type="journal article" date="2012" name="Proc. Natl. Acad. Sci. U.S.A.">
        <title>Antigenic diversity is generated by distinct evolutionary mechanisms in African trypanosome species.</title>
        <authorList>
            <person name="Jackson A.P."/>
            <person name="Berry A."/>
            <person name="Aslett M."/>
            <person name="Allison H.C."/>
            <person name="Burton P."/>
            <person name="Vavrova-Anderson J."/>
            <person name="Brown R."/>
            <person name="Browne H."/>
            <person name="Corton N."/>
            <person name="Hauser H."/>
            <person name="Gamble J."/>
            <person name="Gilderthorp R."/>
            <person name="Marcello L."/>
            <person name="McQuillan J."/>
            <person name="Otto T.D."/>
            <person name="Quail M.A."/>
            <person name="Sanders M.J."/>
            <person name="van Tonder A."/>
            <person name="Ginger M.L."/>
            <person name="Field M.C."/>
            <person name="Barry J.D."/>
            <person name="Hertz-Fowler C."/>
            <person name="Berriman M."/>
        </authorList>
    </citation>
    <scope>NUCLEOTIDE SEQUENCE</scope>
    <source>
        <strain evidence="2">Y486</strain>
    </source>
</reference>
<gene>
    <name evidence="2" type="ORF">TVY486_1101380</name>
</gene>
<accession>G0UA22</accession>
<feature type="region of interest" description="Disordered" evidence="1">
    <location>
        <begin position="411"/>
        <end position="453"/>
    </location>
</feature>
<sequence>MSRRMSSYRDTYSERDYEERRHRLRSGAIVTSRSRITGTEVQDEKIVNVGEGVKANIYEQLLARLEQHGLRRCFVEDADEANLEAREESGDDATIVDDDGRLSLISGWTYGNPCTSESRSPYYYMCVPCEMKLTATCTTAATLRMLQDAHYHFSSAKHRCEASWMGEQDIDRTLNNSAEVDVNGYMRIYVNGIPMLLPRRPGGGDMFYPLPHEEFDYRDRATSVGRDGHLHTIMRRKEYWYRPLQSIFTGTKQLVYSADSRVRLRTKKTPLRFQRRNGVVILHVPMDTYAKESFVDGPTVPALFQVDRKRMPKVGKNETSDGYRVAYVASKKPMMVWNEKDARPTALNRTVVSDGDIYRVALIHADVAKALLSGEPVEEPDHGVIAEDNEPATLTLEALRRIGAISSVVGFGSRSGSPSDSRSDSPSDSRSSSFIIDSVADDSSNNSIQLDDI</sequence>
<evidence type="ECO:0000313" key="2">
    <source>
        <dbReference type="EMBL" id="CCC52653.1"/>
    </source>
</evidence>
<name>G0UA22_TRYVY</name>
<dbReference type="VEuPathDB" id="TriTrypDB:TvY486_1101380"/>
<evidence type="ECO:0000256" key="1">
    <source>
        <dbReference type="SAM" id="MobiDB-lite"/>
    </source>
</evidence>
<feature type="compositionally biased region" description="Low complexity" evidence="1">
    <location>
        <begin position="428"/>
        <end position="438"/>
    </location>
</feature>